<evidence type="ECO:0000313" key="3">
    <source>
        <dbReference type="Proteomes" id="UP000041770"/>
    </source>
</evidence>
<evidence type="ECO:0000313" key="2">
    <source>
        <dbReference type="EMBL" id="CSC71226.1"/>
    </source>
</evidence>
<sequence length="45" mass="5170">MTIRGMTVNSSNLVRLRREDSIRFPFIIVSFVNDLSHIHGLLSVK</sequence>
<dbReference type="AlphaFoldDB" id="A0A655W895"/>
<reference evidence="3 4" key="1">
    <citation type="submission" date="2015-07" db="EMBL/GenBank/DDBJ databases">
        <authorList>
            <consortium name="Pathogen Informatics"/>
        </authorList>
    </citation>
    <scope>NUCLEOTIDE SEQUENCE [LARGE SCALE GENOMIC DNA]</scope>
    <source>
        <strain evidence="2 3">A316</strain>
        <strain evidence="1 4">A51</strain>
    </source>
</reference>
<proteinExistence type="predicted"/>
<dbReference type="EMBL" id="CWQY01000012">
    <property type="protein sequence ID" value="CSC71226.1"/>
    <property type="molecule type" value="Genomic_DNA"/>
</dbReference>
<accession>A0A655W895</accession>
<name>A0A655W895_VIBCL</name>
<dbReference type="Proteomes" id="UP000041770">
    <property type="component" value="Unassembled WGS sequence"/>
</dbReference>
<protein>
    <submittedName>
        <fullName evidence="2">Uncharacterized protein</fullName>
    </submittedName>
</protein>
<gene>
    <name evidence="1" type="ORF">ERS013165_00457</name>
    <name evidence="2" type="ORF">ERS013200_02079</name>
</gene>
<dbReference type="EMBL" id="CWOW01000002">
    <property type="protein sequence ID" value="CRZ90633.1"/>
    <property type="molecule type" value="Genomic_DNA"/>
</dbReference>
<evidence type="ECO:0000313" key="4">
    <source>
        <dbReference type="Proteomes" id="UP000044806"/>
    </source>
</evidence>
<dbReference type="Proteomes" id="UP000044806">
    <property type="component" value="Unassembled WGS sequence"/>
</dbReference>
<evidence type="ECO:0000313" key="1">
    <source>
        <dbReference type="EMBL" id="CRZ90633.1"/>
    </source>
</evidence>
<organism evidence="2 3">
    <name type="scientific">Vibrio cholerae</name>
    <dbReference type="NCBI Taxonomy" id="666"/>
    <lineage>
        <taxon>Bacteria</taxon>
        <taxon>Pseudomonadati</taxon>
        <taxon>Pseudomonadota</taxon>
        <taxon>Gammaproteobacteria</taxon>
        <taxon>Vibrionales</taxon>
        <taxon>Vibrionaceae</taxon>
        <taxon>Vibrio</taxon>
    </lineage>
</organism>